<dbReference type="PANTHER" id="PTHR40112:SF1">
    <property type="entry name" value="H2HPP ISOMERASE"/>
    <property type="match status" value="1"/>
</dbReference>
<dbReference type="PIRSF" id="PIRSF029883">
    <property type="entry name" value="KdgF"/>
    <property type="match status" value="1"/>
</dbReference>
<feature type="domain" description="Cupin type-2" evidence="1">
    <location>
        <begin position="34"/>
        <end position="95"/>
    </location>
</feature>
<name>A0A420EBM2_9ALTE</name>
<dbReference type="InterPro" id="IPR025499">
    <property type="entry name" value="KdgF"/>
</dbReference>
<dbReference type="AlphaFoldDB" id="A0A420EBM2"/>
<comment type="caution">
    <text evidence="2">The sequence shown here is derived from an EMBL/GenBank/DDBJ whole genome shotgun (WGS) entry which is preliminary data.</text>
</comment>
<dbReference type="RefSeq" id="WP_120355393.1">
    <property type="nucleotide sequence ID" value="NZ_RAQO01000006.1"/>
</dbReference>
<protein>
    <submittedName>
        <fullName evidence="2">Cupin domain-containing protein</fullName>
    </submittedName>
</protein>
<dbReference type="OrthoDB" id="9811153at2"/>
<sequence>MSVFFLQDQTPWTELGDGIRRKIIATTNEMMVVYVHFDKGAVGTPHTHEIHDQVGYVAAGSFEAMIDGEKKVLQVGDAYIARKLVEHGAVALEQDSVLIDIFNPPREDFLS</sequence>
<gene>
    <name evidence="2" type="ORF">DBZ36_12695</name>
</gene>
<keyword evidence="3" id="KW-1185">Reference proteome</keyword>
<reference evidence="2 3" key="1">
    <citation type="submission" date="2018-09" db="EMBL/GenBank/DDBJ databases">
        <authorList>
            <person name="Wang Z."/>
        </authorList>
    </citation>
    <scope>NUCLEOTIDE SEQUENCE [LARGE SCALE GENOMIC DNA]</scope>
    <source>
        <strain evidence="2 3">ALS 81</strain>
    </source>
</reference>
<dbReference type="Pfam" id="PF07883">
    <property type="entry name" value="Cupin_2"/>
    <property type="match status" value="1"/>
</dbReference>
<dbReference type="InterPro" id="IPR011051">
    <property type="entry name" value="RmlC_Cupin_sf"/>
</dbReference>
<proteinExistence type="predicted"/>
<dbReference type="InterPro" id="IPR052535">
    <property type="entry name" value="Bacilysin_H2HPP_isomerase"/>
</dbReference>
<dbReference type="PANTHER" id="PTHR40112">
    <property type="entry name" value="H2HPP ISOMERASE"/>
    <property type="match status" value="1"/>
</dbReference>
<dbReference type="Proteomes" id="UP000286482">
    <property type="component" value="Unassembled WGS sequence"/>
</dbReference>
<dbReference type="InterPro" id="IPR014710">
    <property type="entry name" value="RmlC-like_jellyroll"/>
</dbReference>
<accession>A0A420EBM2</accession>
<dbReference type="InterPro" id="IPR013096">
    <property type="entry name" value="Cupin_2"/>
</dbReference>
<dbReference type="EMBL" id="RAQO01000006">
    <property type="protein sequence ID" value="RKF18089.1"/>
    <property type="molecule type" value="Genomic_DNA"/>
</dbReference>
<dbReference type="SUPFAM" id="SSF51182">
    <property type="entry name" value="RmlC-like cupins"/>
    <property type="match status" value="1"/>
</dbReference>
<evidence type="ECO:0000313" key="3">
    <source>
        <dbReference type="Proteomes" id="UP000286482"/>
    </source>
</evidence>
<organism evidence="2 3">
    <name type="scientific">Alginatibacterium sediminis</name>
    <dbReference type="NCBI Taxonomy" id="2164068"/>
    <lineage>
        <taxon>Bacteria</taxon>
        <taxon>Pseudomonadati</taxon>
        <taxon>Pseudomonadota</taxon>
        <taxon>Gammaproteobacteria</taxon>
        <taxon>Alteromonadales</taxon>
        <taxon>Alteromonadaceae</taxon>
        <taxon>Alginatibacterium</taxon>
    </lineage>
</organism>
<dbReference type="CDD" id="cd02238">
    <property type="entry name" value="cupin_KdgF"/>
    <property type="match status" value="1"/>
</dbReference>
<evidence type="ECO:0000259" key="1">
    <source>
        <dbReference type="Pfam" id="PF07883"/>
    </source>
</evidence>
<evidence type="ECO:0000313" key="2">
    <source>
        <dbReference type="EMBL" id="RKF18089.1"/>
    </source>
</evidence>
<dbReference type="Gene3D" id="2.60.120.10">
    <property type="entry name" value="Jelly Rolls"/>
    <property type="match status" value="1"/>
</dbReference>